<reference evidence="4 5" key="1">
    <citation type="submission" date="2023-09" db="EMBL/GenBank/DDBJ databases">
        <title>Pangenome analysis of Batrachochytrium dendrobatidis and related Chytrids.</title>
        <authorList>
            <person name="Yacoub M.N."/>
            <person name="Stajich J.E."/>
            <person name="James T.Y."/>
        </authorList>
    </citation>
    <scope>NUCLEOTIDE SEQUENCE [LARGE SCALE GENOMIC DNA]</scope>
    <source>
        <strain evidence="4 5">JEL0888</strain>
    </source>
</reference>
<keyword evidence="3" id="KW-0732">Signal</keyword>
<accession>A0ABR4N741</accession>
<keyword evidence="5" id="KW-1185">Reference proteome</keyword>
<organism evidence="4 5">
    <name type="scientific">Polyrhizophydium stewartii</name>
    <dbReference type="NCBI Taxonomy" id="2732419"/>
    <lineage>
        <taxon>Eukaryota</taxon>
        <taxon>Fungi</taxon>
        <taxon>Fungi incertae sedis</taxon>
        <taxon>Chytridiomycota</taxon>
        <taxon>Chytridiomycota incertae sedis</taxon>
        <taxon>Chytridiomycetes</taxon>
        <taxon>Rhizophydiales</taxon>
        <taxon>Rhizophydiales incertae sedis</taxon>
        <taxon>Polyrhizophydium</taxon>
    </lineage>
</organism>
<feature type="region of interest" description="Disordered" evidence="1">
    <location>
        <begin position="537"/>
        <end position="587"/>
    </location>
</feature>
<evidence type="ECO:0000313" key="4">
    <source>
        <dbReference type="EMBL" id="KAL2915286.1"/>
    </source>
</evidence>
<feature type="transmembrane region" description="Helical" evidence="2">
    <location>
        <begin position="457"/>
        <end position="476"/>
    </location>
</feature>
<gene>
    <name evidence="4" type="ORF">HK105_205151</name>
</gene>
<evidence type="ECO:0000256" key="2">
    <source>
        <dbReference type="SAM" id="Phobius"/>
    </source>
</evidence>
<protein>
    <recommendedName>
        <fullName evidence="6">Chitin synthase</fullName>
    </recommendedName>
</protein>
<dbReference type="EMBL" id="JADGIZ020000025">
    <property type="protein sequence ID" value="KAL2915286.1"/>
    <property type="molecule type" value="Genomic_DNA"/>
</dbReference>
<evidence type="ECO:0000256" key="3">
    <source>
        <dbReference type="SAM" id="SignalP"/>
    </source>
</evidence>
<feature type="signal peptide" evidence="3">
    <location>
        <begin position="1"/>
        <end position="21"/>
    </location>
</feature>
<evidence type="ECO:0000313" key="5">
    <source>
        <dbReference type="Proteomes" id="UP001527925"/>
    </source>
</evidence>
<comment type="caution">
    <text evidence="4">The sequence shown here is derived from an EMBL/GenBank/DDBJ whole genome shotgun (WGS) entry which is preliminary data.</text>
</comment>
<sequence length="903" mass="100201">MTSQTSRVLFVGAMLLSSVSAASANTRTSLESFTSALSVDAFVEYIRAMPWDTNSVLRDVQTLVLTAAIVDFAAFTGVFLTDLSRAMETKRGIQKTSAYILLASFSAVLFVAVIIGLRGAMVFHVWDNATNIESADRQIATRIANNTLPHMILVVAISDHDPETALNAVKSATRNIYDPQSITIYLCFNADEQTEAYLRIMQYLCKRKEHPVQGYPLRHCLEFDKIDFVLLRSRSNAQGLAYTEIRDVFKAMERRVCVVAFSADTVLYENCLFEFACGMEGRKDVVGLTGFVSGTWTNKFSIATQMRECELLSAQILRRSIEAGTAIRLADLNAAVRNYVAEFECANFSHLGSRQLLQHVLIRQAKTCPLGFCAKARAKAQPTRTWRKYLTQSADLLVWDTGNEAHFLCDTRLWSHAPVMQVVRLLQLTIQSTLLFFTVVLVEFAGSKLLTFSTTTVVWIPILSYWTVMLLFGLLARRVTVFLLFPMMLTIEPWINLAKILYNALEKQPQMPSSKDCSSTDARRKAADIESGIVQPAKPLTSRRADQEHVVSVAASPQGSPKMTPTRARDAASQISAEDSPGRLRPSKSMEAIGSFTALAETKGPSSSSQCLSPRPQHASSLARLVRTGSNMSTNMPQSSSAIGPAQHEPIKFGVLLPLDSHPWSELRAAAESVGVDMRHFRALPPEYSGRSILEYITGQEVQRFYRRLLQNLASSNQPHMAFEWFCDAPDVERHMCLSVKALTTSSGQKRYLWSSRILSEIAQQPAAEYLGARPQGAVQGQREVIRSVCSFCKRILVSRREIQENSLEKMLDSMDWLGHLSIAEPARVGPHGPCIGMRGKVGQQAGSMAGEHAEQVQHVWLTPAEYLQTGLGCNISINHSICEVCYAETQSLLLQTDRRGGR</sequence>
<feature type="transmembrane region" description="Helical" evidence="2">
    <location>
        <begin position="425"/>
        <end position="445"/>
    </location>
</feature>
<evidence type="ECO:0000256" key="1">
    <source>
        <dbReference type="SAM" id="MobiDB-lite"/>
    </source>
</evidence>
<proteinExistence type="predicted"/>
<feature type="transmembrane region" description="Helical" evidence="2">
    <location>
        <begin position="100"/>
        <end position="126"/>
    </location>
</feature>
<name>A0ABR4N741_9FUNG</name>
<feature type="transmembrane region" description="Helical" evidence="2">
    <location>
        <begin position="60"/>
        <end position="80"/>
    </location>
</feature>
<evidence type="ECO:0008006" key="6">
    <source>
        <dbReference type="Google" id="ProtNLM"/>
    </source>
</evidence>
<dbReference type="Proteomes" id="UP001527925">
    <property type="component" value="Unassembled WGS sequence"/>
</dbReference>
<feature type="chain" id="PRO_5046617949" description="Chitin synthase" evidence="3">
    <location>
        <begin position="22"/>
        <end position="903"/>
    </location>
</feature>
<keyword evidence="2" id="KW-1133">Transmembrane helix</keyword>
<keyword evidence="2" id="KW-0812">Transmembrane</keyword>
<keyword evidence="2" id="KW-0472">Membrane</keyword>